<keyword evidence="2" id="KW-0560">Oxidoreductase</keyword>
<dbReference type="InterPro" id="IPR056798">
    <property type="entry name" value="ADH_Fe_C"/>
</dbReference>
<dbReference type="Pfam" id="PF00465">
    <property type="entry name" value="Fe-ADH"/>
    <property type="match status" value="1"/>
</dbReference>
<dbReference type="PANTHER" id="PTHR11496">
    <property type="entry name" value="ALCOHOL DEHYDROGENASE"/>
    <property type="match status" value="1"/>
</dbReference>
<feature type="domain" description="Alcohol dehydrogenase iron-type/glycerol dehydrogenase GldA" evidence="3">
    <location>
        <begin position="15"/>
        <end position="181"/>
    </location>
</feature>
<evidence type="ECO:0000259" key="4">
    <source>
        <dbReference type="Pfam" id="PF25137"/>
    </source>
</evidence>
<keyword evidence="6" id="KW-1185">Reference proteome</keyword>
<evidence type="ECO:0000313" key="6">
    <source>
        <dbReference type="Proteomes" id="UP000712570"/>
    </source>
</evidence>
<evidence type="ECO:0000256" key="1">
    <source>
        <dbReference type="ARBA" id="ARBA00007358"/>
    </source>
</evidence>
<dbReference type="Gene3D" id="3.40.50.1970">
    <property type="match status" value="1"/>
</dbReference>
<dbReference type="NCBIfam" id="NF041833">
    <property type="entry name" value="Fe_ADH_ErcA"/>
    <property type="match status" value="1"/>
</dbReference>
<dbReference type="Proteomes" id="UP000712570">
    <property type="component" value="Unassembled WGS sequence"/>
</dbReference>
<dbReference type="InterPro" id="IPR001670">
    <property type="entry name" value="ADH_Fe/GldA"/>
</dbReference>
<comment type="similarity">
    <text evidence="1">Belongs to the iron-containing alcohol dehydrogenase family.</text>
</comment>
<evidence type="ECO:0000256" key="2">
    <source>
        <dbReference type="ARBA" id="ARBA00023002"/>
    </source>
</evidence>
<accession>A0ABX0KNX7</accession>
<dbReference type="InterPro" id="IPR039697">
    <property type="entry name" value="Alcohol_dehydrogenase_Fe"/>
</dbReference>
<protein>
    <submittedName>
        <fullName evidence="5">Iron-containing alcohol dehydrogenase</fullName>
    </submittedName>
</protein>
<name>A0ABX0KNX7_9NEIS</name>
<gene>
    <name evidence="5" type="ORF">HA050_08710</name>
</gene>
<dbReference type="EMBL" id="JAAOLX010000004">
    <property type="protein sequence ID" value="NHQ86195.1"/>
    <property type="molecule type" value="Genomic_DNA"/>
</dbReference>
<proteinExistence type="inferred from homology"/>
<evidence type="ECO:0000313" key="5">
    <source>
        <dbReference type="EMBL" id="NHQ86195.1"/>
    </source>
</evidence>
<dbReference type="SUPFAM" id="SSF56796">
    <property type="entry name" value="Dehydroquinate synthase-like"/>
    <property type="match status" value="1"/>
</dbReference>
<dbReference type="RefSeq" id="WP_166824714.1">
    <property type="nucleotide sequence ID" value="NZ_JAAOLX010000004.1"/>
</dbReference>
<evidence type="ECO:0000259" key="3">
    <source>
        <dbReference type="Pfam" id="PF00465"/>
    </source>
</evidence>
<dbReference type="Gene3D" id="1.20.1090.10">
    <property type="entry name" value="Dehydroquinate synthase-like - alpha domain"/>
    <property type="match status" value="1"/>
</dbReference>
<sequence>MAGVFASLRKFVSPEFVFGMGSRKLAGSYAQNLGARHVLLVSDPGVIAAGWAGEVEQSLLESGLHITHFSALTPNPKAAEVMHGAAVYIENRCDVIVCVGGGSVIDCAKGIGIVVANRRHILEFEGIDQIALPPPPLICIPTTSGTSADVSQFAIITNAEERVKIAIISKAAVPDVSLIDPETVVTMDLYLTACTGIDALVHAVEAFVSQAHGPVSDLHALEAIRLIHGNLLGVLSDPADMAKRSNMMLGSMHAGLAFSNASLGAVHAMAHSMGGFLDLAHGECNAMLLDHVIEYNYPQASNRFLKVSDVMGLDLRGMVEKNRKQALLDEVRRFKAAAGILHTLSEKQVRLSDLGELARKAFADPCIVTNPRQPVVRDLEVIYEQAL</sequence>
<dbReference type="CDD" id="cd17814">
    <property type="entry name" value="Fe-ADH-like"/>
    <property type="match status" value="1"/>
</dbReference>
<dbReference type="PANTHER" id="PTHR11496:SF102">
    <property type="entry name" value="ALCOHOL DEHYDROGENASE 4"/>
    <property type="match status" value="1"/>
</dbReference>
<organism evidence="5 6">
    <name type="scientific">Iodobacter violaceini</name>
    <dbReference type="NCBI Taxonomy" id="3044271"/>
    <lineage>
        <taxon>Bacteria</taxon>
        <taxon>Pseudomonadati</taxon>
        <taxon>Pseudomonadota</taxon>
        <taxon>Betaproteobacteria</taxon>
        <taxon>Neisseriales</taxon>
        <taxon>Chitinibacteraceae</taxon>
        <taxon>Iodobacter</taxon>
    </lineage>
</organism>
<feature type="domain" description="Fe-containing alcohol dehydrogenase-like C-terminal" evidence="4">
    <location>
        <begin position="192"/>
        <end position="386"/>
    </location>
</feature>
<dbReference type="Pfam" id="PF25137">
    <property type="entry name" value="ADH_Fe_C"/>
    <property type="match status" value="1"/>
</dbReference>
<comment type="caution">
    <text evidence="5">The sequence shown here is derived from an EMBL/GenBank/DDBJ whole genome shotgun (WGS) entry which is preliminary data.</text>
</comment>
<reference evidence="5 6" key="1">
    <citation type="submission" date="2020-03" db="EMBL/GenBank/DDBJ databases">
        <title>Draft genome sequence of environmentally isolated violet-colored cultures.</title>
        <authorList>
            <person name="Wilson H.S."/>
        </authorList>
    </citation>
    <scope>NUCLEOTIDE SEQUENCE [LARGE SCALE GENOMIC DNA]</scope>
    <source>
        <strain evidence="5 6">HSC-16F04</strain>
    </source>
</reference>